<accession>A0A6G4W574</accession>
<dbReference type="InterPro" id="IPR035093">
    <property type="entry name" value="RelE/ParE_toxin_dom_sf"/>
</dbReference>
<evidence type="ECO:0000313" key="3">
    <source>
        <dbReference type="EMBL" id="NGO49694.1"/>
    </source>
</evidence>
<dbReference type="Gene3D" id="3.30.2310.20">
    <property type="entry name" value="RelE-like"/>
    <property type="match status" value="1"/>
</dbReference>
<evidence type="ECO:0000256" key="2">
    <source>
        <dbReference type="ARBA" id="ARBA00022649"/>
    </source>
</evidence>
<dbReference type="InterPro" id="IPR051803">
    <property type="entry name" value="TA_system_RelE-like_toxin"/>
</dbReference>
<comment type="caution">
    <text evidence="3">The sequence shown here is derived from an EMBL/GenBank/DDBJ whole genome shotgun (WGS) entry which is preliminary data.</text>
</comment>
<dbReference type="AlphaFoldDB" id="A0A6G4W574"/>
<reference evidence="3 4" key="1">
    <citation type="submission" date="2020-02" db="EMBL/GenBank/DDBJ databases">
        <title>Genome sequence of strain CCNWXJ40-4.</title>
        <authorList>
            <person name="Gao J."/>
            <person name="Sun J."/>
        </authorList>
    </citation>
    <scope>NUCLEOTIDE SEQUENCE [LARGE SCALE GENOMIC DNA]</scope>
    <source>
        <strain evidence="3 4">CCNWXJ 40-4</strain>
    </source>
</reference>
<keyword evidence="2" id="KW-1277">Toxin-antitoxin system</keyword>
<dbReference type="EMBL" id="JAAKZF010000001">
    <property type="protein sequence ID" value="NGO49694.1"/>
    <property type="molecule type" value="Genomic_DNA"/>
</dbReference>
<organism evidence="3 4">
    <name type="scientific">Allomesorhizobium camelthorni</name>
    <dbReference type="NCBI Taxonomy" id="475069"/>
    <lineage>
        <taxon>Bacteria</taxon>
        <taxon>Pseudomonadati</taxon>
        <taxon>Pseudomonadota</taxon>
        <taxon>Alphaproteobacteria</taxon>
        <taxon>Hyphomicrobiales</taxon>
        <taxon>Phyllobacteriaceae</taxon>
        <taxon>Allomesorhizobium</taxon>
    </lineage>
</organism>
<dbReference type="Proteomes" id="UP001642900">
    <property type="component" value="Unassembled WGS sequence"/>
</dbReference>
<sequence length="103" mass="11881">MPRLVYLASARRDLLAILDYITRESGSLAIGRRFIEELRGQCAKLAALPGTLGRARPELRPDIRSFAFGSYVIFFRYDEDRLEVINILEGHRDIVAYYEDDRS</sequence>
<proteinExistence type="inferred from homology"/>
<name>A0A6G4W574_9HYPH</name>
<protein>
    <submittedName>
        <fullName evidence="3">Type II toxin-antitoxin system RelE/ParE family toxin</fullName>
    </submittedName>
</protein>
<comment type="similarity">
    <text evidence="1">Belongs to the RelE toxin family.</text>
</comment>
<gene>
    <name evidence="3" type="ORF">G6N73_00650</name>
</gene>
<evidence type="ECO:0000256" key="1">
    <source>
        <dbReference type="ARBA" id="ARBA00006226"/>
    </source>
</evidence>
<dbReference type="Pfam" id="PF05016">
    <property type="entry name" value="ParE_toxin"/>
    <property type="match status" value="1"/>
</dbReference>
<dbReference type="InterPro" id="IPR007712">
    <property type="entry name" value="RelE/ParE_toxin"/>
</dbReference>
<keyword evidence="4" id="KW-1185">Reference proteome</keyword>
<dbReference type="RefSeq" id="WP_165021717.1">
    <property type="nucleotide sequence ID" value="NZ_JAAKZF010000001.1"/>
</dbReference>
<dbReference type="PANTHER" id="PTHR33755">
    <property type="entry name" value="TOXIN PARE1-RELATED"/>
    <property type="match status" value="1"/>
</dbReference>
<evidence type="ECO:0000313" key="4">
    <source>
        <dbReference type="Proteomes" id="UP001642900"/>
    </source>
</evidence>